<dbReference type="Pfam" id="PF18066">
    <property type="entry name" value="Phage_ABA_S"/>
    <property type="match status" value="1"/>
</dbReference>
<protein>
    <recommendedName>
        <fullName evidence="1">Phage ABA sandwich domain-containing protein</fullName>
    </recommendedName>
</protein>
<evidence type="ECO:0000259" key="1">
    <source>
        <dbReference type="Pfam" id="PF18066"/>
    </source>
</evidence>
<reference evidence="2 3" key="1">
    <citation type="submission" date="2021-06" db="EMBL/GenBank/DDBJ databases">
        <title>Bacillus sp. RD4P76, an endophyte from a halophyte.</title>
        <authorList>
            <person name="Sun J.-Q."/>
        </authorList>
    </citation>
    <scope>NUCLEOTIDE SEQUENCE [LARGE SCALE GENOMIC DNA]</scope>
    <source>
        <strain evidence="2 3">JCM 17098</strain>
    </source>
</reference>
<proteinExistence type="predicted"/>
<evidence type="ECO:0000313" key="3">
    <source>
        <dbReference type="Proteomes" id="UP000790580"/>
    </source>
</evidence>
<dbReference type="EMBL" id="JAHQCR010000034">
    <property type="protein sequence ID" value="MBU9721490.1"/>
    <property type="molecule type" value="Genomic_DNA"/>
</dbReference>
<dbReference type="RefSeq" id="WP_088075366.1">
    <property type="nucleotide sequence ID" value="NZ_JAHQCR010000034.1"/>
</dbReference>
<evidence type="ECO:0000313" key="2">
    <source>
        <dbReference type="EMBL" id="MBU9721490.1"/>
    </source>
</evidence>
<accession>A0ABS6JSF1</accession>
<name>A0ABS6JSF1_9BACI</name>
<organism evidence="2 3">
    <name type="scientific">Evansella alkalicola</name>
    <dbReference type="NCBI Taxonomy" id="745819"/>
    <lineage>
        <taxon>Bacteria</taxon>
        <taxon>Bacillati</taxon>
        <taxon>Bacillota</taxon>
        <taxon>Bacilli</taxon>
        <taxon>Bacillales</taxon>
        <taxon>Bacillaceae</taxon>
        <taxon>Evansella</taxon>
    </lineage>
</organism>
<dbReference type="Gene3D" id="3.30.2120.10">
    <property type="entry name" value="Bacillus phage protein-like"/>
    <property type="match status" value="1"/>
</dbReference>
<comment type="caution">
    <text evidence="2">The sequence shown here is derived from an EMBL/GenBank/DDBJ whole genome shotgun (WGS) entry which is preliminary data.</text>
</comment>
<dbReference type="InterPro" id="IPR028985">
    <property type="entry name" value="Bacillus_phage_prot-like"/>
</dbReference>
<sequence>MEKIEIIARRVLGWKLNSYNRWYDSENGVFIENFNPEENIEHANLIVARFERFGFKYTQNEDNEVCFNSFCAKGETLPKAITNAAYAIAENNPVPEEWI</sequence>
<dbReference type="InterPro" id="IPR041270">
    <property type="entry name" value="Phage_ABA_S"/>
</dbReference>
<feature type="domain" description="Phage ABA sandwich" evidence="1">
    <location>
        <begin position="6"/>
        <end position="86"/>
    </location>
</feature>
<dbReference type="Proteomes" id="UP000790580">
    <property type="component" value="Unassembled WGS sequence"/>
</dbReference>
<gene>
    <name evidence="2" type="ORF">KS407_08530</name>
</gene>
<keyword evidence="3" id="KW-1185">Reference proteome</keyword>